<proteinExistence type="predicted"/>
<dbReference type="Pfam" id="PF05553">
    <property type="entry name" value="DUF761"/>
    <property type="match status" value="1"/>
</dbReference>
<feature type="region of interest" description="Disordered" evidence="1">
    <location>
        <begin position="51"/>
        <end position="73"/>
    </location>
</feature>
<name>A0A9Q0QV60_9MAGN</name>
<sequence>MPKGAEFMTSFSSSLPFGATRLKRFMVFMGPSPIAALPIRRIKRKLEIFSGASSSTSSTSTKGNGGGGLRRDRSLSHDELNHRVEAFIKNFNDEIRLQRQKLDKHYMEDQGATGIDDRGGGGGTRGTIGNSGDKEEEFSVSATALAPADLTSNGVDMNSLQEKLAPCVFRVQESNRTRQRNQLSLIEWQLGFRSCDLRGFGSMSIVFGST</sequence>
<dbReference type="AlphaFoldDB" id="A0A9Q0QV60"/>
<keyword evidence="3" id="KW-1185">Reference proteome</keyword>
<dbReference type="InterPro" id="IPR008480">
    <property type="entry name" value="DUF761_pln"/>
</dbReference>
<organism evidence="2 3">
    <name type="scientific">Protea cynaroides</name>
    <dbReference type="NCBI Taxonomy" id="273540"/>
    <lineage>
        <taxon>Eukaryota</taxon>
        <taxon>Viridiplantae</taxon>
        <taxon>Streptophyta</taxon>
        <taxon>Embryophyta</taxon>
        <taxon>Tracheophyta</taxon>
        <taxon>Spermatophyta</taxon>
        <taxon>Magnoliopsida</taxon>
        <taxon>Proteales</taxon>
        <taxon>Proteaceae</taxon>
        <taxon>Protea</taxon>
    </lineage>
</organism>
<dbReference type="Proteomes" id="UP001141806">
    <property type="component" value="Unassembled WGS sequence"/>
</dbReference>
<evidence type="ECO:0000313" key="3">
    <source>
        <dbReference type="Proteomes" id="UP001141806"/>
    </source>
</evidence>
<accession>A0A9Q0QV60</accession>
<feature type="compositionally biased region" description="Low complexity" evidence="1">
    <location>
        <begin position="51"/>
        <end position="62"/>
    </location>
</feature>
<dbReference type="EMBL" id="JAMYWD010000004">
    <property type="protein sequence ID" value="KAJ4972990.1"/>
    <property type="molecule type" value="Genomic_DNA"/>
</dbReference>
<evidence type="ECO:0000256" key="1">
    <source>
        <dbReference type="SAM" id="MobiDB-lite"/>
    </source>
</evidence>
<dbReference type="OrthoDB" id="1436847at2759"/>
<comment type="caution">
    <text evidence="2">The sequence shown here is derived from an EMBL/GenBank/DDBJ whole genome shotgun (WGS) entry which is preliminary data.</text>
</comment>
<protein>
    <submittedName>
        <fullName evidence="2">Uncharacterized protein</fullName>
    </submittedName>
</protein>
<gene>
    <name evidence="2" type="ORF">NE237_006164</name>
</gene>
<evidence type="ECO:0000313" key="2">
    <source>
        <dbReference type="EMBL" id="KAJ4972990.1"/>
    </source>
</evidence>
<reference evidence="2" key="1">
    <citation type="journal article" date="2023" name="Plant J.">
        <title>The genome of the king protea, Protea cynaroides.</title>
        <authorList>
            <person name="Chang J."/>
            <person name="Duong T.A."/>
            <person name="Schoeman C."/>
            <person name="Ma X."/>
            <person name="Roodt D."/>
            <person name="Barker N."/>
            <person name="Li Z."/>
            <person name="Van de Peer Y."/>
            <person name="Mizrachi E."/>
        </authorList>
    </citation>
    <scope>NUCLEOTIDE SEQUENCE</scope>
    <source>
        <tissue evidence="2">Young leaves</tissue>
    </source>
</reference>